<name>E3NX82_PUCGT</name>
<dbReference type="AlphaFoldDB" id="E3NX82"/>
<dbReference type="GeneID" id="10535953"/>
<keyword evidence="3" id="KW-1185">Reference proteome</keyword>
<dbReference type="OrthoDB" id="10347412at2759"/>
<dbReference type="EMBL" id="DS989921">
    <property type="protein sequence ID" value="EFP94181.2"/>
    <property type="molecule type" value="Genomic_DNA"/>
</dbReference>
<sequence>MTLPTDNHSGNEGTNGQGSWSRGFELTEPVIVHSTWSYHMSRFRILPRRATYQRMPYAGIGVTESNDNSNPGIGVTESNDNSNPGIGVTESNNNSNPCHSLPLPETDTSITNLATDVNLPSELPVAVASIEESRNLERAADILPLIPEEDTTE</sequence>
<feature type="region of interest" description="Disordered" evidence="1">
    <location>
        <begin position="1"/>
        <end position="22"/>
    </location>
</feature>
<dbReference type="VEuPathDB" id="FungiDB:PGTG_20069"/>
<organism evidence="2 3">
    <name type="scientific">Puccinia graminis f. sp. tritici (strain CRL 75-36-700-3 / race SCCL)</name>
    <name type="common">Black stem rust fungus</name>
    <dbReference type="NCBI Taxonomy" id="418459"/>
    <lineage>
        <taxon>Eukaryota</taxon>
        <taxon>Fungi</taxon>
        <taxon>Dikarya</taxon>
        <taxon>Basidiomycota</taxon>
        <taxon>Pucciniomycotina</taxon>
        <taxon>Pucciniomycetes</taxon>
        <taxon>Pucciniales</taxon>
        <taxon>Pucciniaceae</taxon>
        <taxon>Puccinia</taxon>
    </lineage>
</organism>
<evidence type="ECO:0000313" key="2">
    <source>
        <dbReference type="EMBL" id="EFP94181.2"/>
    </source>
</evidence>
<feature type="region of interest" description="Disordered" evidence="1">
    <location>
        <begin position="61"/>
        <end position="100"/>
    </location>
</feature>
<dbReference type="InParanoid" id="E3NX82"/>
<evidence type="ECO:0000256" key="1">
    <source>
        <dbReference type="SAM" id="MobiDB-lite"/>
    </source>
</evidence>
<dbReference type="Proteomes" id="UP000008783">
    <property type="component" value="Unassembled WGS sequence"/>
</dbReference>
<dbReference type="KEGG" id="pgr:PGTG_20069"/>
<feature type="compositionally biased region" description="Polar residues" evidence="1">
    <location>
        <begin position="63"/>
        <end position="98"/>
    </location>
</feature>
<gene>
    <name evidence="2" type="ORF">PGTG_20069</name>
</gene>
<dbReference type="RefSeq" id="XP_003338600.2">
    <property type="nucleotide sequence ID" value="XM_003338552.2"/>
</dbReference>
<feature type="compositionally biased region" description="Polar residues" evidence="1">
    <location>
        <begin position="1"/>
        <end position="20"/>
    </location>
</feature>
<protein>
    <submittedName>
        <fullName evidence="2">Uncharacterized protein</fullName>
    </submittedName>
</protein>
<proteinExistence type="predicted"/>
<dbReference type="HOGENOM" id="CLU_105521_0_0_1"/>
<reference evidence="3" key="2">
    <citation type="journal article" date="2011" name="Proc. Natl. Acad. Sci. U.S.A.">
        <title>Obligate biotrophy features unraveled by the genomic analysis of rust fungi.</title>
        <authorList>
            <person name="Duplessis S."/>
            <person name="Cuomo C.A."/>
            <person name="Lin Y.-C."/>
            <person name="Aerts A."/>
            <person name="Tisserant E."/>
            <person name="Veneault-Fourrey C."/>
            <person name="Joly D.L."/>
            <person name="Hacquard S."/>
            <person name="Amselem J."/>
            <person name="Cantarel B.L."/>
            <person name="Chiu R."/>
            <person name="Coutinho P.M."/>
            <person name="Feau N."/>
            <person name="Field M."/>
            <person name="Frey P."/>
            <person name="Gelhaye E."/>
            <person name="Goldberg J."/>
            <person name="Grabherr M.G."/>
            <person name="Kodira C.D."/>
            <person name="Kohler A."/>
            <person name="Kuees U."/>
            <person name="Lindquist E.A."/>
            <person name="Lucas S.M."/>
            <person name="Mago R."/>
            <person name="Mauceli E."/>
            <person name="Morin E."/>
            <person name="Murat C."/>
            <person name="Pangilinan J.L."/>
            <person name="Park R."/>
            <person name="Pearson M."/>
            <person name="Quesneville H."/>
            <person name="Rouhier N."/>
            <person name="Sakthikumar S."/>
            <person name="Salamov A.A."/>
            <person name="Schmutz J."/>
            <person name="Selles B."/>
            <person name="Shapiro H."/>
            <person name="Tanguay P."/>
            <person name="Tuskan G.A."/>
            <person name="Henrissat B."/>
            <person name="Van de Peer Y."/>
            <person name="Rouze P."/>
            <person name="Ellis J.G."/>
            <person name="Dodds P.N."/>
            <person name="Schein J.E."/>
            <person name="Zhong S."/>
            <person name="Hamelin R.C."/>
            <person name="Grigoriev I.V."/>
            <person name="Szabo L.J."/>
            <person name="Martin F."/>
        </authorList>
    </citation>
    <scope>NUCLEOTIDE SEQUENCE [LARGE SCALE GENOMIC DNA]</scope>
    <source>
        <strain evidence="3">CRL 75-36-700-3 / race SCCL</strain>
    </source>
</reference>
<evidence type="ECO:0000313" key="3">
    <source>
        <dbReference type="Proteomes" id="UP000008783"/>
    </source>
</evidence>
<reference key="1">
    <citation type="submission" date="2007-01" db="EMBL/GenBank/DDBJ databases">
        <title>The Genome Sequence of Puccinia graminis f. sp. tritici Strain CRL 75-36-700-3.</title>
        <authorList>
            <consortium name="The Broad Institute Genome Sequencing Platform"/>
            <person name="Birren B."/>
            <person name="Lander E."/>
            <person name="Galagan J."/>
            <person name="Nusbaum C."/>
            <person name="Devon K."/>
            <person name="Cuomo C."/>
            <person name="Jaffe D."/>
            <person name="Butler J."/>
            <person name="Alvarez P."/>
            <person name="Gnerre S."/>
            <person name="Grabherr M."/>
            <person name="Mauceli E."/>
            <person name="Brockman W."/>
            <person name="Young S."/>
            <person name="LaButti K."/>
            <person name="Sykes S."/>
            <person name="DeCaprio D."/>
            <person name="Crawford M."/>
            <person name="Koehrsen M."/>
            <person name="Engels R."/>
            <person name="Montgomery P."/>
            <person name="Pearson M."/>
            <person name="Howarth C."/>
            <person name="Larson L."/>
            <person name="White J."/>
            <person name="Zeng Q."/>
            <person name="Kodira C."/>
            <person name="Yandava C."/>
            <person name="Alvarado L."/>
            <person name="O'Leary S."/>
            <person name="Szabo L."/>
            <person name="Dean R."/>
            <person name="Schein J."/>
        </authorList>
    </citation>
    <scope>NUCLEOTIDE SEQUENCE</scope>
    <source>
        <strain>CRL 75-36-700-3</strain>
    </source>
</reference>
<accession>E3NX82</accession>